<dbReference type="GO" id="GO:0098046">
    <property type="term" value="C:type V protein secretion system complex"/>
    <property type="evidence" value="ECO:0007669"/>
    <property type="project" value="TreeGrafter"/>
</dbReference>
<dbReference type="PANTHER" id="PTHR34597:SF6">
    <property type="entry name" value="BLR6126 PROTEIN"/>
    <property type="match status" value="1"/>
</dbReference>
<reference evidence="6 7" key="1">
    <citation type="submission" date="2019-03" db="EMBL/GenBank/DDBJ databases">
        <title>Above-ground endophytic microbial communities from plants in different locations in the United States.</title>
        <authorList>
            <person name="Frank C."/>
        </authorList>
    </citation>
    <scope>NUCLEOTIDE SEQUENCE [LARGE SCALE GENOMIC DNA]</scope>
    <source>
        <strain evidence="6 7">LP_13_YM</strain>
    </source>
</reference>
<dbReference type="RefSeq" id="WP_132143546.1">
    <property type="nucleotide sequence ID" value="NZ_SMCS01000003.1"/>
</dbReference>
<protein>
    <submittedName>
        <fullName evidence="6">Hemolysin activation/secretion protein</fullName>
    </submittedName>
</protein>
<dbReference type="GO" id="GO:0046819">
    <property type="term" value="P:protein secretion by the type V secretion system"/>
    <property type="evidence" value="ECO:0007669"/>
    <property type="project" value="TreeGrafter"/>
</dbReference>
<dbReference type="Proteomes" id="UP000295645">
    <property type="component" value="Unassembled WGS sequence"/>
</dbReference>
<evidence type="ECO:0000256" key="3">
    <source>
        <dbReference type="ARBA" id="ARBA00023237"/>
    </source>
</evidence>
<dbReference type="GO" id="GO:0008320">
    <property type="term" value="F:protein transmembrane transporter activity"/>
    <property type="evidence" value="ECO:0007669"/>
    <property type="project" value="TreeGrafter"/>
</dbReference>
<evidence type="ECO:0000259" key="5">
    <source>
        <dbReference type="Pfam" id="PF08479"/>
    </source>
</evidence>
<dbReference type="EMBL" id="SMCS01000003">
    <property type="protein sequence ID" value="TCV94861.1"/>
    <property type="molecule type" value="Genomic_DNA"/>
</dbReference>
<dbReference type="OrthoDB" id="5753546at2"/>
<keyword evidence="3" id="KW-0998">Cell outer membrane</keyword>
<keyword evidence="7" id="KW-1185">Reference proteome</keyword>
<feature type="domain" description="Polypeptide-transport-associated ShlB-type" evidence="5">
    <location>
        <begin position="65"/>
        <end position="138"/>
    </location>
</feature>
<sequence>MNRWLGCFVGMTVVCSTQAQVRPPANPLQTLPQTEAPKQAPTVSVNVQQQRNPALDALLATRITPSRFDVSGVHALPFDSVASLFRPLQGHDVSVGDIIAMADKVTAMYKADGYALSFAFVPNQDFKDGVVSVVVVEGYVAEVVVRGDTGTLDKRIRRIAAHMVGERPLRQATFERYIQVLGQLPGVKIAAGVPPPTTTDGATRLDLDVTRQRFNATAGLDMNHPGTQGVITGIENAATPLGEQLSVSTLYPNGGGQRFYSAAWAQPFGSRGWQGKVDASNFRGDPDTNNQLPAYLNHRLAQDRLALSVSYPIILSNTRSLLASGGIYASDQDDNYRNTVNGATLSLQSHVRVFNADLAYIAQEGRRTRQFSIGIAHGVDAMGAYSRATTNIPGAETIAVPDVAFTRLNVSMAQTNEWSHHFGTVFSATGQYSNENLPSTEQINFGGPRYAYAYDPGDAAGDSGWAAALEINRRFVSSTRWVKSLVPYVVGQVARVYLNTGTPLVKRLDSVALGLRVSDGKHYTVDLAVAQPVGDRPPENHARNTRVNLTFSYRLK</sequence>
<evidence type="ECO:0000313" key="6">
    <source>
        <dbReference type="EMBL" id="TCV94861.1"/>
    </source>
</evidence>
<proteinExistence type="predicted"/>
<comment type="caution">
    <text evidence="6">The sequence shown here is derived from an EMBL/GenBank/DDBJ whole genome shotgun (WGS) entry which is preliminary data.</text>
</comment>
<dbReference type="Pfam" id="PF08479">
    <property type="entry name" value="POTRA_2"/>
    <property type="match status" value="1"/>
</dbReference>
<dbReference type="Gene3D" id="2.40.160.50">
    <property type="entry name" value="membrane protein fhac: a member of the omp85/tpsb transporter family"/>
    <property type="match status" value="1"/>
</dbReference>
<keyword evidence="2" id="KW-0812">Transmembrane</keyword>
<name>A0A4R3YR19_9GAMM</name>
<dbReference type="InterPro" id="IPR013686">
    <property type="entry name" value="Polypept-transport_assoc_ShlB"/>
</dbReference>
<evidence type="ECO:0000313" key="7">
    <source>
        <dbReference type="Proteomes" id="UP000295645"/>
    </source>
</evidence>
<dbReference type="PANTHER" id="PTHR34597">
    <property type="entry name" value="SLR1661 PROTEIN"/>
    <property type="match status" value="1"/>
</dbReference>
<dbReference type="InterPro" id="IPR051544">
    <property type="entry name" value="TPS_OM_transporter"/>
</dbReference>
<evidence type="ECO:0000256" key="2">
    <source>
        <dbReference type="ARBA" id="ARBA00022692"/>
    </source>
</evidence>
<evidence type="ECO:0000259" key="4">
    <source>
        <dbReference type="Pfam" id="PF03865"/>
    </source>
</evidence>
<feature type="domain" description="Haemolysin activator HlyB C-terminal" evidence="4">
    <location>
        <begin position="253"/>
        <end position="516"/>
    </location>
</feature>
<dbReference type="AlphaFoldDB" id="A0A4R3YR19"/>
<keyword evidence="1" id="KW-0472">Membrane</keyword>
<organism evidence="6 7">
    <name type="scientific">Luteibacter rhizovicinus</name>
    <dbReference type="NCBI Taxonomy" id="242606"/>
    <lineage>
        <taxon>Bacteria</taxon>
        <taxon>Pseudomonadati</taxon>
        <taxon>Pseudomonadota</taxon>
        <taxon>Gammaproteobacteria</taxon>
        <taxon>Lysobacterales</taxon>
        <taxon>Rhodanobacteraceae</taxon>
        <taxon>Luteibacter</taxon>
    </lineage>
</organism>
<keyword evidence="1" id="KW-1134">Transmembrane beta strand</keyword>
<dbReference type="Gene3D" id="3.10.20.310">
    <property type="entry name" value="membrane protein fhac"/>
    <property type="match status" value="1"/>
</dbReference>
<dbReference type="Pfam" id="PF03865">
    <property type="entry name" value="ShlB"/>
    <property type="match status" value="1"/>
</dbReference>
<evidence type="ECO:0000256" key="1">
    <source>
        <dbReference type="ARBA" id="ARBA00022452"/>
    </source>
</evidence>
<gene>
    <name evidence="6" type="ORF">EC912_103350</name>
</gene>
<accession>A0A4R3YR19</accession>
<dbReference type="InterPro" id="IPR005565">
    <property type="entry name" value="Hemolysn_activator_HlyB_C"/>
</dbReference>